<dbReference type="Proteomes" id="UP000315736">
    <property type="component" value="Unassembled WGS sequence"/>
</dbReference>
<protein>
    <recommendedName>
        <fullName evidence="1">Transposase InsH N-terminal domain-containing protein</fullName>
    </recommendedName>
</protein>
<dbReference type="AlphaFoldDB" id="A0A554W8G1"/>
<reference evidence="2 3" key="1">
    <citation type="submission" date="2019-07" db="EMBL/GenBank/DDBJ databases">
        <title>Tepidimonas alkaliphilus YIM 72238 draft genome.</title>
        <authorList>
            <person name="Da Costa M.S."/>
            <person name="Froufe H.J.C."/>
            <person name="Egas C."/>
            <person name="Albuquerque L."/>
        </authorList>
    </citation>
    <scope>NUCLEOTIDE SEQUENCE [LARGE SCALE GENOMIC DNA]</scope>
    <source>
        <strain evidence="2 3">YIM 72238</strain>
    </source>
</reference>
<comment type="caution">
    <text evidence="2">The sequence shown here is derived from an EMBL/GenBank/DDBJ whole genome shotgun (WGS) entry which is preliminary data.</text>
</comment>
<dbReference type="PANTHER" id="PTHR33408">
    <property type="entry name" value="TRANSPOSASE"/>
    <property type="match status" value="1"/>
</dbReference>
<organism evidence="2 3">
    <name type="scientific">Tepidimonas alkaliphilus</name>
    <dbReference type="NCBI Taxonomy" id="2588942"/>
    <lineage>
        <taxon>Bacteria</taxon>
        <taxon>Pseudomonadati</taxon>
        <taxon>Pseudomonadota</taxon>
        <taxon>Betaproteobacteria</taxon>
        <taxon>Burkholderiales</taxon>
        <taxon>Tepidimonas</taxon>
    </lineage>
</organism>
<dbReference type="InterPro" id="IPR008490">
    <property type="entry name" value="Transposase_InsH_N"/>
</dbReference>
<proteinExistence type="predicted"/>
<evidence type="ECO:0000259" key="1">
    <source>
        <dbReference type="Pfam" id="PF05598"/>
    </source>
</evidence>
<sequence>MVLDMKTEAKPMRGVQPGAALFEDLPLPAQAPQPQGKVVRGKPRVRSVQRHQVELRACDLESLLPPDHAARAVWSFVQGLDLEPLYARIRSVQGHAGRAAIDPALLVALWLYATLGGVGSARQIQRLCASEDAWRWLCGGVHVNHHTLADFRTRHVAWLDEQLTRSVAALMKAGLVTMQ</sequence>
<dbReference type="EMBL" id="VJNB01000005">
    <property type="protein sequence ID" value="TSE19859.1"/>
    <property type="molecule type" value="Genomic_DNA"/>
</dbReference>
<evidence type="ECO:0000313" key="2">
    <source>
        <dbReference type="EMBL" id="TSE19859.1"/>
    </source>
</evidence>
<accession>A0A554W8G1</accession>
<dbReference type="PANTHER" id="PTHR33408:SF4">
    <property type="entry name" value="TRANSPOSASE DDE DOMAIN-CONTAINING PROTEIN"/>
    <property type="match status" value="1"/>
</dbReference>
<name>A0A554W8G1_9BURK</name>
<dbReference type="Pfam" id="PF05598">
    <property type="entry name" value="DUF772"/>
    <property type="match status" value="1"/>
</dbReference>
<feature type="domain" description="Transposase InsH N-terminal" evidence="1">
    <location>
        <begin position="59"/>
        <end position="154"/>
    </location>
</feature>
<gene>
    <name evidence="2" type="ORF">Talka_01207</name>
</gene>
<evidence type="ECO:0000313" key="3">
    <source>
        <dbReference type="Proteomes" id="UP000315736"/>
    </source>
</evidence>
<keyword evidence="3" id="KW-1185">Reference proteome</keyword>